<accession>A0A6J4LB78</accession>
<gene>
    <name evidence="2" type="ORF">AVDCRST_MAG11-2282</name>
</gene>
<name>A0A6J4LB78_9BACT</name>
<organism evidence="2">
    <name type="scientific">uncultured Gemmatimonadaceae bacterium</name>
    <dbReference type="NCBI Taxonomy" id="246130"/>
    <lineage>
        <taxon>Bacteria</taxon>
        <taxon>Pseudomonadati</taxon>
        <taxon>Gemmatimonadota</taxon>
        <taxon>Gemmatimonadia</taxon>
        <taxon>Gemmatimonadales</taxon>
        <taxon>Gemmatimonadaceae</taxon>
        <taxon>environmental samples</taxon>
    </lineage>
</organism>
<proteinExistence type="predicted"/>
<reference evidence="2" key="1">
    <citation type="submission" date="2020-02" db="EMBL/GenBank/DDBJ databases">
        <authorList>
            <person name="Meier V. D."/>
        </authorList>
    </citation>
    <scope>NUCLEOTIDE SEQUENCE</scope>
    <source>
        <strain evidence="2">AVDCRST_MAG11</strain>
    </source>
</reference>
<feature type="non-terminal residue" evidence="2">
    <location>
        <position position="358"/>
    </location>
</feature>
<feature type="region of interest" description="Disordered" evidence="1">
    <location>
        <begin position="1"/>
        <end position="97"/>
    </location>
</feature>
<feature type="compositionally biased region" description="Basic residues" evidence="1">
    <location>
        <begin position="151"/>
        <end position="174"/>
    </location>
</feature>
<feature type="compositionally biased region" description="Basic residues" evidence="1">
    <location>
        <begin position="327"/>
        <end position="339"/>
    </location>
</feature>
<evidence type="ECO:0000313" key="2">
    <source>
        <dbReference type="EMBL" id="CAA9327105.1"/>
    </source>
</evidence>
<dbReference type="AlphaFoldDB" id="A0A6J4LB78"/>
<protein>
    <submittedName>
        <fullName evidence="2">Uncharacterized protein</fullName>
    </submittedName>
</protein>
<feature type="region of interest" description="Disordered" evidence="1">
    <location>
        <begin position="133"/>
        <end position="191"/>
    </location>
</feature>
<feature type="compositionally biased region" description="Basic and acidic residues" evidence="1">
    <location>
        <begin position="80"/>
        <end position="95"/>
    </location>
</feature>
<dbReference type="EMBL" id="CADCTU010000526">
    <property type="protein sequence ID" value="CAA9327105.1"/>
    <property type="molecule type" value="Genomic_DNA"/>
</dbReference>
<feature type="non-terminal residue" evidence="2">
    <location>
        <position position="1"/>
    </location>
</feature>
<feature type="compositionally biased region" description="Basic and acidic residues" evidence="1">
    <location>
        <begin position="274"/>
        <end position="286"/>
    </location>
</feature>
<feature type="compositionally biased region" description="Basic residues" evidence="1">
    <location>
        <begin position="1"/>
        <end position="17"/>
    </location>
</feature>
<feature type="compositionally biased region" description="Basic residues" evidence="1">
    <location>
        <begin position="41"/>
        <end position="67"/>
    </location>
</feature>
<feature type="region of interest" description="Disordered" evidence="1">
    <location>
        <begin position="274"/>
        <end position="358"/>
    </location>
</feature>
<evidence type="ECO:0000256" key="1">
    <source>
        <dbReference type="SAM" id="MobiDB-lite"/>
    </source>
</evidence>
<sequence length="358" mass="39709">ARHAAPPARRHARRRRPRDGVRPREVVQPVQLRRPAAHAARGAHPHLLRARRAQHGRDRRARARRPPPRAPGRLRAGEPLAHRAERPRAPRDARGARRVAPALLAGGRAPRPGARDRQRAVDRVAAVRLRLPPPLRRARPGGGARRDGAVRHRAPARRPAAHARLRALPRRRLLPGRERDPRAGRARHRAPGPLRERGLLAVLGGDREARLPPVGALRAAAEPAARARPRPALLPHRVRVRRVQPGLPADHQPAPAADGARHHARVLHDHAHLRQARGDRPHADARRAHRVPARGAGPRVRAAHRLPPPPLPAHGLRVGELRAPPRGARHVVRGRRPPRARGLPARRPDRAGRRRRSL</sequence>